<dbReference type="PROSITE" id="PS00523">
    <property type="entry name" value="SULFATASE_1"/>
    <property type="match status" value="1"/>
</dbReference>
<dbReference type="PROSITE" id="PS00149">
    <property type="entry name" value="SULFATASE_2"/>
    <property type="match status" value="1"/>
</dbReference>
<evidence type="ECO:0000313" key="6">
    <source>
        <dbReference type="EMBL" id="RVW05707.1"/>
    </source>
</evidence>
<evidence type="ECO:0000256" key="3">
    <source>
        <dbReference type="ARBA" id="ARBA00022801"/>
    </source>
</evidence>
<reference evidence="6 7" key="1">
    <citation type="submission" date="2018-11" db="EMBL/GenBank/DDBJ databases">
        <title>Rhodococcus spongicola sp. nov. and Rhodococcus xishaensis sp. nov. from marine sponges.</title>
        <authorList>
            <person name="Li L."/>
            <person name="Lin H.W."/>
        </authorList>
    </citation>
    <scope>NUCLEOTIDE SEQUENCE [LARGE SCALE GENOMIC DNA]</scope>
    <source>
        <strain evidence="6 7">LHW51113</strain>
    </source>
</reference>
<dbReference type="GO" id="GO:0016787">
    <property type="term" value="F:hydrolase activity"/>
    <property type="evidence" value="ECO:0007669"/>
    <property type="project" value="UniProtKB-KW"/>
</dbReference>
<evidence type="ECO:0000256" key="4">
    <source>
        <dbReference type="ARBA" id="ARBA00022837"/>
    </source>
</evidence>
<organism evidence="6 7">
    <name type="scientific">Rhodococcus xishaensis</name>
    <dbReference type="NCBI Taxonomy" id="2487364"/>
    <lineage>
        <taxon>Bacteria</taxon>
        <taxon>Bacillati</taxon>
        <taxon>Actinomycetota</taxon>
        <taxon>Actinomycetes</taxon>
        <taxon>Mycobacteriales</taxon>
        <taxon>Nocardiaceae</taxon>
        <taxon>Rhodococcus</taxon>
    </lineage>
</organism>
<comment type="caution">
    <text evidence="6">The sequence shown here is derived from an EMBL/GenBank/DDBJ whole genome shotgun (WGS) entry which is preliminary data.</text>
</comment>
<sequence length="794" mass="87349">MSMSFRGVANVDIRDSIPDWGPYEQPKAEPGSPNILYIVLDDVGFGALSCYGGPIETPNIDRIAANGLRYGQWHTTALCSPTRSCLLTGRNHTTNGMGCISEASTGFPGSNGHVPPECATLAEILVDHGYSTAMVGKWHLCAQDEMNLASSKRNWPVGRGFERFYGFLGGETNQWYPDLVHDNHPVEQPSTPEEGYHFGVDITDRALEYLGDVKAIAPDRPVFLYYSPGCAHAPHQVPREWSDRYRGRFDEGYEVMREQILARQKEMGLVPQNTELPPLNPIGTFETRSGPDGQPFPPLDFTRPWDTLSADEKRLFARMAEVYSGFLSHCDDQIGRLLSYLEDIEQLDNTIIVVVADNGASGEGGPNGSVNENKMFNGVPDDLEENLSQLDELGSTTTYNHYSNGWAMAFCTPFKLWKRYTFNGGTCDPCVISWPAGIEARGETRDQYHHAVDLVPTLLDCLDIELPETVKGYTQHPLQGVSMRYSFDAATIPTAKHTQFYSMLGSRGIWHDGWKAVTTHPTLSGWSHFADDEWELYHTDVDRAELHNLAAEEPGKLAELVGLWFHEAGANQAFPLDDRAPVEILTAPRPQQVAPRNRYVYRPGGAPLPESVAVSVRNRSYSIGALVDVPDRSMLADLLDAGPSGVLFAQGGRFGGHTLYVKDGRLRYVYNFLGIEEQTISATEDLPTGENLILAASFEKKGEDPPGTSRGVLSLYYGDHKVGEGMIRTQPGPFGLAGAGLTVGRGGADAVTDDYSGDAPWTFTGGKLKRVVIDVSGEPYVDLEREAVAMLSRE</sequence>
<comment type="similarity">
    <text evidence="1">Belongs to the sulfatase family.</text>
</comment>
<dbReference type="CDD" id="cd16025">
    <property type="entry name" value="PAS_like"/>
    <property type="match status" value="1"/>
</dbReference>
<dbReference type="Gene3D" id="3.30.1120.10">
    <property type="match status" value="1"/>
</dbReference>
<dbReference type="Pfam" id="PF00884">
    <property type="entry name" value="Sulfatase"/>
    <property type="match status" value="1"/>
</dbReference>
<evidence type="ECO:0000256" key="2">
    <source>
        <dbReference type="ARBA" id="ARBA00022723"/>
    </source>
</evidence>
<keyword evidence="2" id="KW-0479">Metal-binding</keyword>
<accession>A0A3S3BNY5</accession>
<feature type="domain" description="Sulfatase N-terminal" evidence="5">
    <location>
        <begin position="33"/>
        <end position="464"/>
    </location>
</feature>
<dbReference type="InterPro" id="IPR024607">
    <property type="entry name" value="Sulfatase_CS"/>
</dbReference>
<dbReference type="RefSeq" id="WP_127951236.1">
    <property type="nucleotide sequence ID" value="NZ_RKLO01000001.1"/>
</dbReference>
<dbReference type="Proteomes" id="UP000283479">
    <property type="component" value="Unassembled WGS sequence"/>
</dbReference>
<dbReference type="InterPro" id="IPR017850">
    <property type="entry name" value="Alkaline_phosphatase_core_sf"/>
</dbReference>
<keyword evidence="4" id="KW-0106">Calcium</keyword>
<dbReference type="SUPFAM" id="SSF53649">
    <property type="entry name" value="Alkaline phosphatase-like"/>
    <property type="match status" value="1"/>
</dbReference>
<evidence type="ECO:0000256" key="1">
    <source>
        <dbReference type="ARBA" id="ARBA00008779"/>
    </source>
</evidence>
<dbReference type="AlphaFoldDB" id="A0A3S3BNY5"/>
<evidence type="ECO:0000259" key="5">
    <source>
        <dbReference type="Pfam" id="PF00884"/>
    </source>
</evidence>
<keyword evidence="7" id="KW-1185">Reference proteome</keyword>
<dbReference type="EMBL" id="RKLO01000001">
    <property type="protein sequence ID" value="RVW05707.1"/>
    <property type="molecule type" value="Genomic_DNA"/>
</dbReference>
<gene>
    <name evidence="6" type="ORF">EGT50_04030</name>
</gene>
<name>A0A3S3BNY5_9NOCA</name>
<dbReference type="InterPro" id="IPR000917">
    <property type="entry name" value="Sulfatase_N"/>
</dbReference>
<dbReference type="Gene3D" id="3.40.720.10">
    <property type="entry name" value="Alkaline Phosphatase, subunit A"/>
    <property type="match status" value="1"/>
</dbReference>
<proteinExistence type="inferred from homology"/>
<dbReference type="GO" id="GO:0046872">
    <property type="term" value="F:metal ion binding"/>
    <property type="evidence" value="ECO:0007669"/>
    <property type="project" value="UniProtKB-KW"/>
</dbReference>
<keyword evidence="3" id="KW-0378">Hydrolase</keyword>
<dbReference type="InterPro" id="IPR050738">
    <property type="entry name" value="Sulfatase"/>
</dbReference>
<dbReference type="PANTHER" id="PTHR42693">
    <property type="entry name" value="ARYLSULFATASE FAMILY MEMBER"/>
    <property type="match status" value="1"/>
</dbReference>
<protein>
    <submittedName>
        <fullName evidence="6">Arylsulfatase</fullName>
    </submittedName>
</protein>
<evidence type="ECO:0000313" key="7">
    <source>
        <dbReference type="Proteomes" id="UP000283479"/>
    </source>
</evidence>
<dbReference type="PANTHER" id="PTHR42693:SF43">
    <property type="entry name" value="BLL2667 PROTEIN"/>
    <property type="match status" value="1"/>
</dbReference>
<dbReference type="OrthoDB" id="9777306at2"/>